<keyword evidence="1" id="KW-0472">Membrane</keyword>
<evidence type="ECO:0000313" key="2">
    <source>
        <dbReference type="EMBL" id="KID55154.1"/>
    </source>
</evidence>
<dbReference type="AlphaFoldDB" id="A0A0C1MEF5"/>
<dbReference type="Proteomes" id="UP000031327">
    <property type="component" value="Unassembled WGS sequence"/>
</dbReference>
<feature type="transmembrane region" description="Helical" evidence="1">
    <location>
        <begin position="105"/>
        <end position="125"/>
    </location>
</feature>
<keyword evidence="1" id="KW-1133">Transmembrane helix</keyword>
<evidence type="ECO:0000313" key="3">
    <source>
        <dbReference type="Proteomes" id="UP000031327"/>
    </source>
</evidence>
<comment type="caution">
    <text evidence="2">The sequence shown here is derived from an EMBL/GenBank/DDBJ whole genome shotgun (WGS) entry which is preliminary data.</text>
</comment>
<proteinExistence type="predicted"/>
<accession>A0A0C1MEF5</accession>
<evidence type="ECO:0000256" key="1">
    <source>
        <dbReference type="SAM" id="Phobius"/>
    </source>
</evidence>
<feature type="transmembrane region" description="Helical" evidence="1">
    <location>
        <begin position="31"/>
        <end position="51"/>
    </location>
</feature>
<keyword evidence="1" id="KW-0812">Transmembrane</keyword>
<feature type="transmembrane region" description="Helical" evidence="1">
    <location>
        <begin position="145"/>
        <end position="163"/>
    </location>
</feature>
<gene>
    <name evidence="2" type="ORF">JF50_25480</name>
</gene>
<dbReference type="RefSeq" id="WP_039612044.1">
    <property type="nucleotide sequence ID" value="NZ_JWIC01000010.1"/>
</dbReference>
<dbReference type="OrthoDB" id="6291204at2"/>
<protein>
    <submittedName>
        <fullName evidence="2">Uncharacterized protein</fullName>
    </submittedName>
</protein>
<dbReference type="EMBL" id="JWIC01000010">
    <property type="protein sequence ID" value="KID55154.1"/>
    <property type="molecule type" value="Genomic_DNA"/>
</dbReference>
<reference evidence="2 3" key="1">
    <citation type="submission" date="2014-12" db="EMBL/GenBank/DDBJ databases">
        <title>Draft Genome Sequence of Pseudoalteromonas luteoviolacea HI1.</title>
        <authorList>
            <person name="Asahina A.Y."/>
            <person name="Hadfield M.G."/>
        </authorList>
    </citation>
    <scope>NUCLEOTIDE SEQUENCE [LARGE SCALE GENOMIC DNA]</scope>
    <source>
        <strain evidence="2 3">HI1</strain>
    </source>
</reference>
<organism evidence="2 3">
    <name type="scientific">Pseudoalteromonas luteoviolacea</name>
    <dbReference type="NCBI Taxonomy" id="43657"/>
    <lineage>
        <taxon>Bacteria</taxon>
        <taxon>Pseudomonadati</taxon>
        <taxon>Pseudomonadota</taxon>
        <taxon>Gammaproteobacteria</taxon>
        <taxon>Alteromonadales</taxon>
        <taxon>Pseudoalteromonadaceae</taxon>
        <taxon>Pseudoalteromonas</taxon>
    </lineage>
</organism>
<name>A0A0C1MEF5_9GAMM</name>
<feature type="transmembrane region" description="Helical" evidence="1">
    <location>
        <begin position="57"/>
        <end position="74"/>
    </location>
</feature>
<feature type="transmembrane region" description="Helical" evidence="1">
    <location>
        <begin position="6"/>
        <end position="24"/>
    </location>
</feature>
<sequence>MNELYSIFEFAPISVILFGLLLSWHVPTARWFLISYAIVEIIDLMILPISIQWNTHYYAFDIFMALVFILPIVYRREVALFLHSKTGNGYFRIVYERQSLSAQECGIILVMVLTCIVNFVTWIEVLSYKYDFIVNAPFKLYFRDNIILLLHIIMCGAILTYALKAQEREQEFLQNETTE</sequence>